<dbReference type="EMBL" id="MT631442">
    <property type="protein sequence ID" value="QNO50586.1"/>
    <property type="molecule type" value="Genomic_DNA"/>
</dbReference>
<gene>
    <name evidence="2" type="ORF">BPLLOOKG_00004</name>
    <name evidence="3" type="ORF">EGELPFMD_00006</name>
</gene>
<evidence type="ECO:0000313" key="2">
    <source>
        <dbReference type="EMBL" id="QNO43778.1"/>
    </source>
</evidence>
<dbReference type="InterPro" id="IPR001845">
    <property type="entry name" value="HTH_ArsR_DNA-bd_dom"/>
</dbReference>
<name>A0A7G9Y6Z4_9EURY</name>
<reference evidence="2" key="1">
    <citation type="submission" date="2020-06" db="EMBL/GenBank/DDBJ databases">
        <title>Unique genomic features of the anaerobic methanotrophic archaea.</title>
        <authorList>
            <person name="Chadwick G.L."/>
            <person name="Skennerton C.T."/>
            <person name="Laso-Perez R."/>
            <person name="Leu A.O."/>
            <person name="Speth D.R."/>
            <person name="Yu H."/>
            <person name="Morgan-Lang C."/>
            <person name="Hatzenpichler R."/>
            <person name="Goudeau D."/>
            <person name="Malmstrom R."/>
            <person name="Brazelton W.J."/>
            <person name="Woyke T."/>
            <person name="Hallam S.J."/>
            <person name="Tyson G.W."/>
            <person name="Wegener G."/>
            <person name="Boetius A."/>
            <person name="Orphan V."/>
        </authorList>
    </citation>
    <scope>NUCLEOTIDE SEQUENCE</scope>
</reference>
<feature type="domain" description="HTH arsR-type" evidence="1">
    <location>
        <begin position="4"/>
        <end position="80"/>
    </location>
</feature>
<dbReference type="EMBL" id="MT630864">
    <property type="protein sequence ID" value="QNO43778.1"/>
    <property type="molecule type" value="Genomic_DNA"/>
</dbReference>
<sequence>MVLRLSLEKHKNEQRGQIALTEIRMKIIGNIQRNGQITTGESAKMFNISRQAAIKELSMLVELEVIKPEGSGRCVYYAIA</sequence>
<dbReference type="PROSITE" id="PS50987">
    <property type="entry name" value="HTH_ARSR_2"/>
    <property type="match status" value="1"/>
</dbReference>
<protein>
    <recommendedName>
        <fullName evidence="1">HTH arsR-type domain-containing protein</fullName>
    </recommendedName>
</protein>
<accession>A0A7G9Y6Z4</accession>
<dbReference type="GO" id="GO:0003700">
    <property type="term" value="F:DNA-binding transcription factor activity"/>
    <property type="evidence" value="ECO:0007669"/>
    <property type="project" value="InterPro"/>
</dbReference>
<proteinExistence type="predicted"/>
<dbReference type="InterPro" id="IPR036388">
    <property type="entry name" value="WH-like_DNA-bd_sf"/>
</dbReference>
<dbReference type="AlphaFoldDB" id="A0A7G9Y6Z4"/>
<dbReference type="SUPFAM" id="SSF46785">
    <property type="entry name" value="Winged helix' DNA-binding domain"/>
    <property type="match status" value="1"/>
</dbReference>
<dbReference type="Gene3D" id="1.10.10.10">
    <property type="entry name" value="Winged helix-like DNA-binding domain superfamily/Winged helix DNA-binding domain"/>
    <property type="match status" value="1"/>
</dbReference>
<organism evidence="2">
    <name type="scientific">Candidatus Methanogaster sp. ANME-2c ERB4</name>
    <dbReference type="NCBI Taxonomy" id="2759911"/>
    <lineage>
        <taxon>Archaea</taxon>
        <taxon>Methanobacteriati</taxon>
        <taxon>Methanobacteriota</taxon>
        <taxon>Stenosarchaea group</taxon>
        <taxon>Methanomicrobia</taxon>
        <taxon>Methanosarcinales</taxon>
        <taxon>ANME-2 cluster</taxon>
        <taxon>Candidatus Methanogasteraceae</taxon>
        <taxon>Candidatus Methanogaster</taxon>
    </lineage>
</organism>
<evidence type="ECO:0000313" key="3">
    <source>
        <dbReference type="EMBL" id="QNO50586.1"/>
    </source>
</evidence>
<dbReference type="InterPro" id="IPR036390">
    <property type="entry name" value="WH_DNA-bd_sf"/>
</dbReference>
<evidence type="ECO:0000259" key="1">
    <source>
        <dbReference type="PROSITE" id="PS50987"/>
    </source>
</evidence>